<evidence type="ECO:0000313" key="2">
    <source>
        <dbReference type="EMBL" id="TLM88753.1"/>
    </source>
</evidence>
<keyword evidence="1" id="KW-0812">Transmembrane</keyword>
<reference evidence="2 3" key="1">
    <citation type="submission" date="2019-05" db="EMBL/GenBank/DDBJ databases">
        <title>Hymenobacter edaphi sp. nov., isolated from abandoned arsenic-contaminated farmland soil.</title>
        <authorList>
            <person name="Nie L."/>
        </authorList>
    </citation>
    <scope>NUCLEOTIDE SEQUENCE [LARGE SCALE GENOMIC DNA]</scope>
    <source>
        <strain evidence="2 3">1-3-3-8</strain>
    </source>
</reference>
<dbReference type="EMBL" id="VAJM01000016">
    <property type="protein sequence ID" value="TLM88753.1"/>
    <property type="molecule type" value="Genomic_DNA"/>
</dbReference>
<keyword evidence="3" id="KW-1185">Reference proteome</keyword>
<feature type="transmembrane region" description="Helical" evidence="1">
    <location>
        <begin position="45"/>
        <end position="64"/>
    </location>
</feature>
<comment type="caution">
    <text evidence="2">The sequence shown here is derived from an EMBL/GenBank/DDBJ whole genome shotgun (WGS) entry which is preliminary data.</text>
</comment>
<dbReference type="RefSeq" id="WP_138081629.1">
    <property type="nucleotide sequence ID" value="NZ_VAJM01000016.1"/>
</dbReference>
<proteinExistence type="predicted"/>
<name>A0A5R8WJH0_9BACT</name>
<keyword evidence="1" id="KW-1133">Transmembrane helix</keyword>
<gene>
    <name evidence="2" type="ORF">FDY95_23250</name>
</gene>
<feature type="transmembrane region" description="Helical" evidence="1">
    <location>
        <begin position="85"/>
        <end position="107"/>
    </location>
</feature>
<protein>
    <submittedName>
        <fullName evidence="2">Uncharacterized protein</fullName>
    </submittedName>
</protein>
<evidence type="ECO:0000256" key="1">
    <source>
        <dbReference type="SAM" id="Phobius"/>
    </source>
</evidence>
<evidence type="ECO:0000313" key="3">
    <source>
        <dbReference type="Proteomes" id="UP000305517"/>
    </source>
</evidence>
<feature type="transmembrane region" description="Helical" evidence="1">
    <location>
        <begin position="17"/>
        <end position="33"/>
    </location>
</feature>
<accession>A0A5R8WJH0</accession>
<dbReference type="AlphaFoldDB" id="A0A5R8WJH0"/>
<sequence>MFFALNSAQQLRPTKRAYWALASMALPLLYAALRTTLPRLSLGAVHLLVLLHLLVSTFVLSVALMQYLSVMIKRLPWHLHQPARLVAVIICIVALVFGASLLVYQSLPVRVDQVFSWLN</sequence>
<keyword evidence="1" id="KW-0472">Membrane</keyword>
<organism evidence="2 3">
    <name type="scientific">Hymenobacter jeollabukensis</name>
    <dbReference type="NCBI Taxonomy" id="2025313"/>
    <lineage>
        <taxon>Bacteria</taxon>
        <taxon>Pseudomonadati</taxon>
        <taxon>Bacteroidota</taxon>
        <taxon>Cytophagia</taxon>
        <taxon>Cytophagales</taxon>
        <taxon>Hymenobacteraceae</taxon>
        <taxon>Hymenobacter</taxon>
    </lineage>
</organism>
<dbReference type="Proteomes" id="UP000305517">
    <property type="component" value="Unassembled WGS sequence"/>
</dbReference>